<protein>
    <submittedName>
        <fullName evidence="2">Uncharacterized protein</fullName>
    </submittedName>
</protein>
<feature type="region of interest" description="Disordered" evidence="1">
    <location>
        <begin position="62"/>
        <end position="86"/>
    </location>
</feature>
<proteinExistence type="predicted"/>
<gene>
    <name evidence="2" type="ORF">IU470_19240</name>
</gene>
<accession>A0ABS0CA48</accession>
<comment type="caution">
    <text evidence="2">The sequence shown here is derived from an EMBL/GenBank/DDBJ whole genome shotgun (WGS) entry which is preliminary data.</text>
</comment>
<evidence type="ECO:0000313" key="3">
    <source>
        <dbReference type="Proteomes" id="UP000807309"/>
    </source>
</evidence>
<evidence type="ECO:0000313" key="2">
    <source>
        <dbReference type="EMBL" id="MBF6227230.1"/>
    </source>
</evidence>
<dbReference type="RefSeq" id="WP_195034263.1">
    <property type="nucleotide sequence ID" value="NZ_JADLRE010000014.1"/>
</dbReference>
<sequence length="86" mass="9680">MEQDADLAQARVFLELLTVRAQTLARELGFAYRGDAAARHELHTELCAVRRYIDRLHRRFPETASPRGTRPLTAPGYGSGWPRTSG</sequence>
<organism evidence="2 3">
    <name type="scientific">Nocardia abscessus</name>
    <dbReference type="NCBI Taxonomy" id="120957"/>
    <lineage>
        <taxon>Bacteria</taxon>
        <taxon>Bacillati</taxon>
        <taxon>Actinomycetota</taxon>
        <taxon>Actinomycetes</taxon>
        <taxon>Mycobacteriales</taxon>
        <taxon>Nocardiaceae</taxon>
        <taxon>Nocardia</taxon>
    </lineage>
</organism>
<reference evidence="2 3" key="1">
    <citation type="submission" date="2020-10" db="EMBL/GenBank/DDBJ databases">
        <title>Identification of Nocardia species via Next-generation sequencing and recognition of intraspecies genetic diversity.</title>
        <authorList>
            <person name="Li P."/>
            <person name="Li P."/>
            <person name="Lu B."/>
        </authorList>
    </citation>
    <scope>NUCLEOTIDE SEQUENCE [LARGE SCALE GENOMIC DNA]</scope>
    <source>
        <strain evidence="2 3">N-11</strain>
    </source>
</reference>
<evidence type="ECO:0000256" key="1">
    <source>
        <dbReference type="SAM" id="MobiDB-lite"/>
    </source>
</evidence>
<name>A0ABS0CA48_9NOCA</name>
<dbReference type="EMBL" id="JADLRE010000014">
    <property type="protein sequence ID" value="MBF6227230.1"/>
    <property type="molecule type" value="Genomic_DNA"/>
</dbReference>
<dbReference type="Proteomes" id="UP000807309">
    <property type="component" value="Unassembled WGS sequence"/>
</dbReference>
<keyword evidence="3" id="KW-1185">Reference proteome</keyword>